<reference evidence="2 3" key="1">
    <citation type="journal article" date="2009" name="Nat. Genet.">
        <title>The genome of the cucumber, Cucumis sativus L.</title>
        <authorList>
            <person name="Huang S."/>
            <person name="Li R."/>
            <person name="Zhang Z."/>
            <person name="Li L."/>
            <person name="Gu X."/>
            <person name="Fan W."/>
            <person name="Lucas W.J."/>
            <person name="Wang X."/>
            <person name="Xie B."/>
            <person name="Ni P."/>
            <person name="Ren Y."/>
            <person name="Zhu H."/>
            <person name="Li J."/>
            <person name="Lin K."/>
            <person name="Jin W."/>
            <person name="Fei Z."/>
            <person name="Li G."/>
            <person name="Staub J."/>
            <person name="Kilian A."/>
            <person name="van der Vossen E.A."/>
            <person name="Wu Y."/>
            <person name="Guo J."/>
            <person name="He J."/>
            <person name="Jia Z."/>
            <person name="Ren Y."/>
            <person name="Tian G."/>
            <person name="Lu Y."/>
            <person name="Ruan J."/>
            <person name="Qian W."/>
            <person name="Wang M."/>
            <person name="Huang Q."/>
            <person name="Li B."/>
            <person name="Xuan Z."/>
            <person name="Cao J."/>
            <person name="Asan"/>
            <person name="Wu Z."/>
            <person name="Zhang J."/>
            <person name="Cai Q."/>
            <person name="Bai Y."/>
            <person name="Zhao B."/>
            <person name="Han Y."/>
            <person name="Li Y."/>
            <person name="Li X."/>
            <person name="Wang S."/>
            <person name="Shi Q."/>
            <person name="Liu S."/>
            <person name="Cho W.K."/>
            <person name="Kim J.Y."/>
            <person name="Xu Y."/>
            <person name="Heller-Uszynska K."/>
            <person name="Miao H."/>
            <person name="Cheng Z."/>
            <person name="Zhang S."/>
            <person name="Wu J."/>
            <person name="Yang Y."/>
            <person name="Kang H."/>
            <person name="Li M."/>
            <person name="Liang H."/>
            <person name="Ren X."/>
            <person name="Shi Z."/>
            <person name="Wen M."/>
            <person name="Jian M."/>
            <person name="Yang H."/>
            <person name="Zhang G."/>
            <person name="Yang Z."/>
            <person name="Chen R."/>
            <person name="Liu S."/>
            <person name="Li J."/>
            <person name="Ma L."/>
            <person name="Liu H."/>
            <person name="Zhou Y."/>
            <person name="Zhao J."/>
            <person name="Fang X."/>
            <person name="Li G."/>
            <person name="Fang L."/>
            <person name="Li Y."/>
            <person name="Liu D."/>
            <person name="Zheng H."/>
            <person name="Zhang Y."/>
            <person name="Qin N."/>
            <person name="Li Z."/>
            <person name="Yang G."/>
            <person name="Yang S."/>
            <person name="Bolund L."/>
            <person name="Kristiansen K."/>
            <person name="Zheng H."/>
            <person name="Li S."/>
            <person name="Zhang X."/>
            <person name="Yang H."/>
            <person name="Wang J."/>
            <person name="Sun R."/>
            <person name="Zhang B."/>
            <person name="Jiang S."/>
            <person name="Wang J."/>
            <person name="Du Y."/>
            <person name="Li S."/>
        </authorList>
    </citation>
    <scope>NUCLEOTIDE SEQUENCE [LARGE SCALE GENOMIC DNA]</scope>
    <source>
        <strain evidence="3">cv. 9930</strain>
    </source>
</reference>
<proteinExistence type="predicted"/>
<reference evidence="2 3" key="2">
    <citation type="journal article" date="2009" name="PLoS ONE">
        <title>An integrated genetic and cytogenetic map of the cucumber genome.</title>
        <authorList>
            <person name="Ren Y."/>
            <person name="Zhang Z."/>
            <person name="Liu J."/>
            <person name="Staub J.E."/>
            <person name="Han Y."/>
            <person name="Cheng Z."/>
            <person name="Li X."/>
            <person name="Lu J."/>
            <person name="Miao H."/>
            <person name="Kang H."/>
            <person name="Xie B."/>
            <person name="Gu X."/>
            <person name="Wang X."/>
            <person name="Du Y."/>
            <person name="Jin W."/>
            <person name="Huang S."/>
        </authorList>
    </citation>
    <scope>NUCLEOTIDE SEQUENCE [LARGE SCALE GENOMIC DNA]</scope>
    <source>
        <strain evidence="3">cv. 9930</strain>
    </source>
</reference>
<accession>A0A0A0L9K8</accession>
<dbReference type="AlphaFoldDB" id="A0A0A0L9K8"/>
<gene>
    <name evidence="2" type="ORF">Csa_3G707670</name>
</gene>
<name>A0A0A0L9K8_CUCSA</name>
<organism evidence="2 3">
    <name type="scientific">Cucumis sativus</name>
    <name type="common">Cucumber</name>
    <dbReference type="NCBI Taxonomy" id="3659"/>
    <lineage>
        <taxon>Eukaryota</taxon>
        <taxon>Viridiplantae</taxon>
        <taxon>Streptophyta</taxon>
        <taxon>Embryophyta</taxon>
        <taxon>Tracheophyta</taxon>
        <taxon>Spermatophyta</taxon>
        <taxon>Magnoliopsida</taxon>
        <taxon>eudicotyledons</taxon>
        <taxon>Gunneridae</taxon>
        <taxon>Pentapetalae</taxon>
        <taxon>rosids</taxon>
        <taxon>fabids</taxon>
        <taxon>Cucurbitales</taxon>
        <taxon>Cucurbitaceae</taxon>
        <taxon>Benincaseae</taxon>
        <taxon>Cucumis</taxon>
    </lineage>
</organism>
<keyword evidence="3" id="KW-1185">Reference proteome</keyword>
<sequence length="150" mass="18034">MHVHSPTPDQRRVNLFPVIRCKNNDSLFPTTRPKSIRKVQKPRQRHAPHLLLVILTRRYLRNTIRRQVNRTINIFNHNHRPVRRLNKKRTKLRIIRNLRQFQIIHIVAEEIRHCRNQARFPRSRRSIKQIPTFPSTANSTIKLPPGGKRH</sequence>
<protein>
    <submittedName>
        <fullName evidence="2">Uncharacterized protein</fullName>
    </submittedName>
</protein>
<dbReference type="Gramene" id="KGN58635">
    <property type="protein sequence ID" value="KGN58635"/>
    <property type="gene ID" value="Csa_3G707670"/>
</dbReference>
<evidence type="ECO:0000313" key="3">
    <source>
        <dbReference type="Proteomes" id="UP000029981"/>
    </source>
</evidence>
<dbReference type="EMBL" id="CM002924">
    <property type="protein sequence ID" value="KGN58635.1"/>
    <property type="molecule type" value="Genomic_DNA"/>
</dbReference>
<feature type="compositionally biased region" description="Polar residues" evidence="1">
    <location>
        <begin position="132"/>
        <end position="141"/>
    </location>
</feature>
<evidence type="ECO:0000313" key="2">
    <source>
        <dbReference type="EMBL" id="KGN58635.1"/>
    </source>
</evidence>
<dbReference type="Proteomes" id="UP000029981">
    <property type="component" value="Chromosome 3"/>
</dbReference>
<reference evidence="2 3" key="3">
    <citation type="journal article" date="2010" name="BMC Genomics">
        <title>Transcriptome sequencing and comparative analysis of cucumber flowers with different sex types.</title>
        <authorList>
            <person name="Guo S."/>
            <person name="Zheng Y."/>
            <person name="Joung J.G."/>
            <person name="Liu S."/>
            <person name="Zhang Z."/>
            <person name="Crasta O.R."/>
            <person name="Sobral B.W."/>
            <person name="Xu Y."/>
            <person name="Huang S."/>
            <person name="Fei Z."/>
        </authorList>
    </citation>
    <scope>NUCLEOTIDE SEQUENCE [LARGE SCALE GENOMIC DNA]</scope>
    <source>
        <strain evidence="3">cv. 9930</strain>
    </source>
</reference>
<reference evidence="2 3" key="4">
    <citation type="journal article" date="2011" name="BMC Genomics">
        <title>RNA-Seq improves annotation of protein-coding genes in the cucumber genome.</title>
        <authorList>
            <person name="Li Z."/>
            <person name="Zhang Z."/>
            <person name="Yan P."/>
            <person name="Huang S."/>
            <person name="Fei Z."/>
            <person name="Lin K."/>
        </authorList>
    </citation>
    <scope>NUCLEOTIDE SEQUENCE [LARGE SCALE GENOMIC DNA]</scope>
    <source>
        <strain evidence="3">cv. 9930</strain>
    </source>
</reference>
<feature type="region of interest" description="Disordered" evidence="1">
    <location>
        <begin position="122"/>
        <end position="150"/>
    </location>
</feature>
<evidence type="ECO:0000256" key="1">
    <source>
        <dbReference type="SAM" id="MobiDB-lite"/>
    </source>
</evidence>